<name>A0A9X1RKL0_9BURK</name>
<feature type="region of interest" description="Disordered" evidence="1">
    <location>
        <begin position="1"/>
        <end position="35"/>
    </location>
</feature>
<dbReference type="PANTHER" id="PTHR33525:SF4">
    <property type="entry name" value="CYCLIC DI-GMP PHOSPHODIESTERASE CDGJ"/>
    <property type="match status" value="1"/>
</dbReference>
<dbReference type="RefSeq" id="WP_238463778.1">
    <property type="nucleotide sequence ID" value="NZ_JAKLJA010000007.1"/>
</dbReference>
<evidence type="ECO:0000313" key="4">
    <source>
        <dbReference type="Proteomes" id="UP001139308"/>
    </source>
</evidence>
<dbReference type="Pfam" id="PF00563">
    <property type="entry name" value="EAL"/>
    <property type="match status" value="1"/>
</dbReference>
<evidence type="ECO:0000313" key="3">
    <source>
        <dbReference type="EMBL" id="MCG5074011.1"/>
    </source>
</evidence>
<gene>
    <name evidence="3" type="ORF">L5014_11670</name>
</gene>
<feature type="compositionally biased region" description="Polar residues" evidence="1">
    <location>
        <begin position="20"/>
        <end position="31"/>
    </location>
</feature>
<dbReference type="Gene3D" id="3.20.20.450">
    <property type="entry name" value="EAL domain"/>
    <property type="match status" value="1"/>
</dbReference>
<dbReference type="InterPro" id="IPR052340">
    <property type="entry name" value="RNase_Y/CdgJ"/>
</dbReference>
<accession>A0A9X1RKL0</accession>
<keyword evidence="4" id="KW-1185">Reference proteome</keyword>
<dbReference type="InterPro" id="IPR035919">
    <property type="entry name" value="EAL_sf"/>
</dbReference>
<protein>
    <submittedName>
        <fullName evidence="3">EAL domain-containing protein</fullName>
    </submittedName>
</protein>
<dbReference type="InterPro" id="IPR001633">
    <property type="entry name" value="EAL_dom"/>
</dbReference>
<proteinExistence type="predicted"/>
<dbReference type="Gene3D" id="1.10.3210.10">
    <property type="entry name" value="Hypothetical protein af1432"/>
    <property type="match status" value="1"/>
</dbReference>
<organism evidence="3 4">
    <name type="scientific">Paraburkholderia tagetis</name>
    <dbReference type="NCBI Taxonomy" id="2913261"/>
    <lineage>
        <taxon>Bacteria</taxon>
        <taxon>Pseudomonadati</taxon>
        <taxon>Pseudomonadota</taxon>
        <taxon>Betaproteobacteria</taxon>
        <taxon>Burkholderiales</taxon>
        <taxon>Burkholderiaceae</taxon>
        <taxon>Paraburkholderia</taxon>
    </lineage>
</organism>
<dbReference type="SMART" id="SM00052">
    <property type="entry name" value="EAL"/>
    <property type="match status" value="1"/>
</dbReference>
<dbReference type="Pfam" id="PF08668">
    <property type="entry name" value="HDOD"/>
    <property type="match status" value="1"/>
</dbReference>
<evidence type="ECO:0000259" key="2">
    <source>
        <dbReference type="PROSITE" id="PS51833"/>
    </source>
</evidence>
<dbReference type="SUPFAM" id="SSF109604">
    <property type="entry name" value="HD-domain/PDEase-like"/>
    <property type="match status" value="1"/>
</dbReference>
<dbReference type="AlphaFoldDB" id="A0A9X1RKL0"/>
<comment type="caution">
    <text evidence="3">The sequence shown here is derived from an EMBL/GenBank/DDBJ whole genome shotgun (WGS) entry which is preliminary data.</text>
</comment>
<feature type="compositionally biased region" description="Basic and acidic residues" evidence="1">
    <location>
        <begin position="73"/>
        <end position="89"/>
    </location>
</feature>
<dbReference type="SUPFAM" id="SSF141868">
    <property type="entry name" value="EAL domain-like"/>
    <property type="match status" value="1"/>
</dbReference>
<sequence length="483" mass="51846">MSFNATDRPHMAGVEGSHRLAQTTPQTTAESSPDPWQVYFAREPLLDRDGVLCAFETLPRVVARDGFAESAEVHTEAHAEAHTEAHEGDALPDDGAVRAGAQSAAQNRALIEAFGAPTLRAALTGHPAWLDVTRELLFDDVLLRLPADRVILELPPGIGADPELIAQLVKLHARRYRFALDHVTQADDAFAKLLPYADAVKLDPRGVAPALLPKFASVLKAAGKILVALGIETPAEYERAHALGFDRFQGYYFAKPQGGARRASAPRQALLSLLQLLASEPTVMQLEAELKLNPVLVMHLMRLANSSSFSLGRKVTTLREAINATGTNRIARWTQLLLYADGRKISLEDDPLLQLVATRARFMELAAALLPEAGPAEEDAAFLVGVFSFVDAVFGGPLDQTLEVLRLAKPIRAAIARREGVLGRLLGVSEALECADWAAVDAACATLAPLDAGALAALALAAAEWAGMAERNAEAEGLERIED</sequence>
<reference evidence="3" key="1">
    <citation type="submission" date="2022-01" db="EMBL/GenBank/DDBJ databases">
        <title>Genome sequence and assembly of Parabukholderia sp. RG36.</title>
        <authorList>
            <person name="Chhetri G."/>
        </authorList>
    </citation>
    <scope>NUCLEOTIDE SEQUENCE</scope>
    <source>
        <strain evidence="3">RG36</strain>
    </source>
</reference>
<dbReference type="PANTHER" id="PTHR33525">
    <property type="match status" value="1"/>
</dbReference>
<feature type="region of interest" description="Disordered" evidence="1">
    <location>
        <begin position="73"/>
        <end position="95"/>
    </location>
</feature>
<dbReference type="EMBL" id="JAKLJA010000007">
    <property type="protein sequence ID" value="MCG5074011.1"/>
    <property type="molecule type" value="Genomic_DNA"/>
</dbReference>
<feature type="domain" description="HDOD" evidence="2">
    <location>
        <begin position="263"/>
        <end position="453"/>
    </location>
</feature>
<dbReference type="PROSITE" id="PS51833">
    <property type="entry name" value="HDOD"/>
    <property type="match status" value="1"/>
</dbReference>
<dbReference type="Proteomes" id="UP001139308">
    <property type="component" value="Unassembled WGS sequence"/>
</dbReference>
<evidence type="ECO:0000256" key="1">
    <source>
        <dbReference type="SAM" id="MobiDB-lite"/>
    </source>
</evidence>
<dbReference type="InterPro" id="IPR013976">
    <property type="entry name" value="HDOD"/>
</dbReference>